<dbReference type="PANTHER" id="PTHR12952">
    <property type="entry name" value="SYS1"/>
    <property type="match status" value="1"/>
</dbReference>
<evidence type="ECO:0000256" key="5">
    <source>
        <dbReference type="ARBA" id="ARBA00022927"/>
    </source>
</evidence>
<feature type="transmembrane region" description="Helical" evidence="9">
    <location>
        <begin position="48"/>
        <end position="70"/>
    </location>
</feature>
<dbReference type="GO" id="GO:0034067">
    <property type="term" value="P:protein localization to Golgi apparatus"/>
    <property type="evidence" value="ECO:0007669"/>
    <property type="project" value="TreeGrafter"/>
</dbReference>
<keyword evidence="8 9" id="KW-0472">Membrane</keyword>
<keyword evidence="6 9" id="KW-1133">Transmembrane helix</keyword>
<dbReference type="Gramene" id="ONK76586">
    <property type="protein sequence ID" value="ONK76586"/>
    <property type="gene ID" value="A4U43_C03F29850"/>
</dbReference>
<proteinExistence type="inferred from homology"/>
<feature type="transmembrane region" description="Helical" evidence="9">
    <location>
        <begin position="12"/>
        <end position="36"/>
    </location>
</feature>
<comment type="subcellular location">
    <subcellularLocation>
        <location evidence="1">Golgi apparatus membrane</location>
        <topology evidence="1">Multi-pass membrane protein</topology>
    </subcellularLocation>
</comment>
<evidence type="ECO:0000256" key="3">
    <source>
        <dbReference type="ARBA" id="ARBA00022448"/>
    </source>
</evidence>
<accession>A0A5P1FDX3</accession>
<keyword evidence="11" id="KW-1185">Reference proteome</keyword>
<protein>
    <submittedName>
        <fullName evidence="10">Uncharacterized protein</fullName>
    </submittedName>
</protein>
<dbReference type="GO" id="GO:0005829">
    <property type="term" value="C:cytosol"/>
    <property type="evidence" value="ECO:0007669"/>
    <property type="project" value="GOC"/>
</dbReference>
<dbReference type="AlphaFoldDB" id="A0A5P1FDX3"/>
<name>A0A5P1FDX3_ASPOF</name>
<evidence type="ECO:0000313" key="10">
    <source>
        <dbReference type="EMBL" id="ONK76586.1"/>
    </source>
</evidence>
<evidence type="ECO:0000256" key="2">
    <source>
        <dbReference type="ARBA" id="ARBA00008160"/>
    </source>
</evidence>
<evidence type="ECO:0000256" key="6">
    <source>
        <dbReference type="ARBA" id="ARBA00022989"/>
    </source>
</evidence>
<dbReference type="Pfam" id="PF09801">
    <property type="entry name" value="SYS1"/>
    <property type="match status" value="1"/>
</dbReference>
<reference evidence="11" key="1">
    <citation type="journal article" date="2017" name="Nat. Commun.">
        <title>The asparagus genome sheds light on the origin and evolution of a young Y chromosome.</title>
        <authorList>
            <person name="Harkess A."/>
            <person name="Zhou J."/>
            <person name="Xu C."/>
            <person name="Bowers J.E."/>
            <person name="Van der Hulst R."/>
            <person name="Ayyampalayam S."/>
            <person name="Mercati F."/>
            <person name="Riccardi P."/>
            <person name="McKain M.R."/>
            <person name="Kakrana A."/>
            <person name="Tang H."/>
            <person name="Ray J."/>
            <person name="Groenendijk J."/>
            <person name="Arikit S."/>
            <person name="Mathioni S.M."/>
            <person name="Nakano M."/>
            <person name="Shan H."/>
            <person name="Telgmann-Rauber A."/>
            <person name="Kanno A."/>
            <person name="Yue Z."/>
            <person name="Chen H."/>
            <person name="Li W."/>
            <person name="Chen Y."/>
            <person name="Xu X."/>
            <person name="Zhang Y."/>
            <person name="Luo S."/>
            <person name="Chen H."/>
            <person name="Gao J."/>
            <person name="Mao Z."/>
            <person name="Pires J.C."/>
            <person name="Luo M."/>
            <person name="Kudrna D."/>
            <person name="Wing R.A."/>
            <person name="Meyers B.C."/>
            <person name="Yi K."/>
            <person name="Kong H."/>
            <person name="Lavrijsen P."/>
            <person name="Sunseri F."/>
            <person name="Falavigna A."/>
            <person name="Ye Y."/>
            <person name="Leebens-Mack J.H."/>
            <person name="Chen G."/>
        </authorList>
    </citation>
    <scope>NUCLEOTIDE SEQUENCE [LARGE SCALE GENOMIC DNA]</scope>
    <source>
        <strain evidence="11">cv. DH0086</strain>
    </source>
</reference>
<dbReference type="OMA" id="TATGWCA"/>
<evidence type="ECO:0000256" key="9">
    <source>
        <dbReference type="SAM" id="Phobius"/>
    </source>
</evidence>
<dbReference type="GO" id="GO:0043001">
    <property type="term" value="P:Golgi to plasma membrane protein transport"/>
    <property type="evidence" value="ECO:0007669"/>
    <property type="project" value="TreeGrafter"/>
</dbReference>
<evidence type="ECO:0000256" key="1">
    <source>
        <dbReference type="ARBA" id="ARBA00004653"/>
    </source>
</evidence>
<sequence length="84" mass="9301">MFYGAAAWDPWLIASQIVCLQCLHYLTLGVLMSIFVGTRVSRMSLMYFFDFSTVTVSTATGWCAIVSFLLTSVIGCLTSEAERT</sequence>
<evidence type="ECO:0000256" key="7">
    <source>
        <dbReference type="ARBA" id="ARBA00023034"/>
    </source>
</evidence>
<comment type="similarity">
    <text evidence="2">Belongs to the SYS1 family.</text>
</comment>
<evidence type="ECO:0000256" key="4">
    <source>
        <dbReference type="ARBA" id="ARBA00022692"/>
    </source>
</evidence>
<dbReference type="GO" id="GO:0005802">
    <property type="term" value="C:trans-Golgi network"/>
    <property type="evidence" value="ECO:0007669"/>
    <property type="project" value="TreeGrafter"/>
</dbReference>
<evidence type="ECO:0000313" key="11">
    <source>
        <dbReference type="Proteomes" id="UP000243459"/>
    </source>
</evidence>
<dbReference type="InterPro" id="IPR019185">
    <property type="entry name" value="Integral_membrane_SYS1-rel"/>
</dbReference>
<dbReference type="PANTHER" id="PTHR12952:SF0">
    <property type="entry name" value="PROTEIN SYS1 HOMOLOG"/>
    <property type="match status" value="1"/>
</dbReference>
<keyword evidence="4 9" id="KW-0812">Transmembrane</keyword>
<keyword evidence="5" id="KW-0653">Protein transport</keyword>
<keyword evidence="3" id="KW-0813">Transport</keyword>
<dbReference type="Proteomes" id="UP000243459">
    <property type="component" value="Chromosome 3"/>
</dbReference>
<dbReference type="GO" id="GO:0000139">
    <property type="term" value="C:Golgi membrane"/>
    <property type="evidence" value="ECO:0007669"/>
    <property type="project" value="UniProtKB-SubCell"/>
</dbReference>
<gene>
    <name evidence="10" type="ORF">A4U43_C03F29850</name>
</gene>
<dbReference type="GO" id="GO:0006895">
    <property type="term" value="P:Golgi to endosome transport"/>
    <property type="evidence" value="ECO:0007669"/>
    <property type="project" value="TreeGrafter"/>
</dbReference>
<keyword evidence="7" id="KW-0333">Golgi apparatus</keyword>
<dbReference type="EMBL" id="CM007383">
    <property type="protein sequence ID" value="ONK76586.1"/>
    <property type="molecule type" value="Genomic_DNA"/>
</dbReference>
<evidence type="ECO:0000256" key="8">
    <source>
        <dbReference type="ARBA" id="ARBA00023136"/>
    </source>
</evidence>
<organism evidence="10 11">
    <name type="scientific">Asparagus officinalis</name>
    <name type="common">Garden asparagus</name>
    <dbReference type="NCBI Taxonomy" id="4686"/>
    <lineage>
        <taxon>Eukaryota</taxon>
        <taxon>Viridiplantae</taxon>
        <taxon>Streptophyta</taxon>
        <taxon>Embryophyta</taxon>
        <taxon>Tracheophyta</taxon>
        <taxon>Spermatophyta</taxon>
        <taxon>Magnoliopsida</taxon>
        <taxon>Liliopsida</taxon>
        <taxon>Asparagales</taxon>
        <taxon>Asparagaceae</taxon>
        <taxon>Asparagoideae</taxon>
        <taxon>Asparagus</taxon>
    </lineage>
</organism>